<organism evidence="2 3">
    <name type="scientific">Antribacter soli</name>
    <dbReference type="NCBI Taxonomy" id="2910976"/>
    <lineage>
        <taxon>Bacteria</taxon>
        <taxon>Bacillati</taxon>
        <taxon>Actinomycetota</taxon>
        <taxon>Actinomycetes</taxon>
        <taxon>Micrococcales</taxon>
        <taxon>Promicromonosporaceae</taxon>
        <taxon>Antribacter</taxon>
    </lineage>
</organism>
<sequence length="641" mass="69326">MPTRLRSWLLTGQEHRADRLGPYAQERPPEKAHSWWKVMCLTGVDYFSTLGYQPGIAALAAGLLSPIATLVLVALTLLGALPVYRRVAQESPHGQGSIAMLERLLTFWRGKLFVLVLLGFAATDFIITITLSAADAAEHAVENPAVADLLHGGNLWITLGLIALLGVVFLVGFTEAIGVAVVLVAVYLLLNTVTILVSFVHIFTEPHVIADWSTALVTQHGNPVMIVALALLVFPKLALGMSGFETGVAVMSHVQGDPGDTPDRPAGRIRNTKKLLTTAAVTMSCFLVASSLVTTWLIPQQEFADGGAASGRALAYLAHAYLGPVFGTVYDLSTIAILWFAGASAMAGLLNLIPRYLPRYGMAPEWASAARPLVLVITAIAFLVTWIFDADVNAQGGAYATGVLVLFSSACVAVTLAARKAGQRRLTVAFAVITLIFFYTTALNVFERPDGVKIGAVFIVAIVLVSLVSRLTRSFELRTTSVVLDARAEQFFRDCARRQVRLIANEPDTGDLKEYQEKVDQIISDNDVPHSDDVLFIEVTLTDPSDFESVIEAKGVVRPGGYRAITLEAPSVPNALAALLLHVRDVTGVPPHIYYEWTEGNPITQLLRFLLFGAGEVAPVTREILRRAEPDRTKRPHVHVG</sequence>
<dbReference type="Gene3D" id="1.20.1740.10">
    <property type="entry name" value="Amino acid/polyamine transporter I"/>
    <property type="match status" value="1"/>
</dbReference>
<keyword evidence="1" id="KW-0472">Membrane</keyword>
<feature type="transmembrane region" description="Helical" evidence="1">
    <location>
        <begin position="369"/>
        <end position="388"/>
    </location>
</feature>
<keyword evidence="3" id="KW-1185">Reference proteome</keyword>
<feature type="transmembrane region" description="Helical" evidence="1">
    <location>
        <begin position="400"/>
        <end position="419"/>
    </location>
</feature>
<feature type="transmembrane region" description="Helical" evidence="1">
    <location>
        <begin position="154"/>
        <end position="173"/>
    </location>
</feature>
<evidence type="ECO:0000256" key="1">
    <source>
        <dbReference type="SAM" id="Phobius"/>
    </source>
</evidence>
<reference evidence="2" key="1">
    <citation type="submission" date="2022-01" db="EMBL/GenBank/DDBJ databases">
        <title>Antribacter sp. nov., isolated from Guizhou of China.</title>
        <authorList>
            <person name="Chengliang C."/>
            <person name="Ya Z."/>
        </authorList>
    </citation>
    <scope>NUCLEOTIDE SEQUENCE</scope>
    <source>
        <strain evidence="2">KLBMP 9083</strain>
    </source>
</reference>
<dbReference type="EMBL" id="JAKGSG010000045">
    <property type="protein sequence ID" value="MCF4122611.1"/>
    <property type="molecule type" value="Genomic_DNA"/>
</dbReference>
<evidence type="ECO:0000313" key="2">
    <source>
        <dbReference type="EMBL" id="MCF4122611.1"/>
    </source>
</evidence>
<name>A0AA41U8E2_9MICO</name>
<feature type="transmembrane region" description="Helical" evidence="1">
    <location>
        <begin position="275"/>
        <end position="298"/>
    </location>
</feature>
<evidence type="ECO:0000313" key="3">
    <source>
        <dbReference type="Proteomes" id="UP001165405"/>
    </source>
</evidence>
<feature type="transmembrane region" description="Helical" evidence="1">
    <location>
        <begin position="56"/>
        <end position="81"/>
    </location>
</feature>
<keyword evidence="1" id="KW-1133">Transmembrane helix</keyword>
<proteinExistence type="predicted"/>
<keyword evidence="1" id="KW-0812">Transmembrane</keyword>
<accession>A0AA41U8E2</accession>
<comment type="caution">
    <text evidence="2">The sequence shown here is derived from an EMBL/GenBank/DDBJ whole genome shotgun (WGS) entry which is preliminary data.</text>
</comment>
<dbReference type="AlphaFoldDB" id="A0AA41U8E2"/>
<feature type="transmembrane region" description="Helical" evidence="1">
    <location>
        <begin position="180"/>
        <end position="204"/>
    </location>
</feature>
<feature type="transmembrane region" description="Helical" evidence="1">
    <location>
        <begin position="426"/>
        <end position="446"/>
    </location>
</feature>
<feature type="transmembrane region" description="Helical" evidence="1">
    <location>
        <begin position="452"/>
        <end position="471"/>
    </location>
</feature>
<dbReference type="RefSeq" id="WP_236090440.1">
    <property type="nucleotide sequence ID" value="NZ_JAKGSG010000045.1"/>
</dbReference>
<feature type="transmembrane region" description="Helical" evidence="1">
    <location>
        <begin position="336"/>
        <end position="357"/>
    </location>
</feature>
<gene>
    <name evidence="2" type="ORF">L1785_16655</name>
</gene>
<protein>
    <submittedName>
        <fullName evidence="2">Amino acid transporter</fullName>
    </submittedName>
</protein>
<feature type="transmembrane region" description="Helical" evidence="1">
    <location>
        <begin position="112"/>
        <end position="134"/>
    </location>
</feature>
<dbReference type="Proteomes" id="UP001165405">
    <property type="component" value="Unassembled WGS sequence"/>
</dbReference>